<feature type="region of interest" description="Disordered" evidence="1">
    <location>
        <begin position="1"/>
        <end position="23"/>
    </location>
</feature>
<dbReference type="Ensembl" id="ENSCHIT00010033587.1">
    <property type="protein sequence ID" value="ENSCHIP00010023702.1"/>
    <property type="gene ID" value="ENSCHIG00010017728.1"/>
</dbReference>
<evidence type="ECO:0000256" key="1">
    <source>
        <dbReference type="SAM" id="MobiDB-lite"/>
    </source>
</evidence>
<dbReference type="AlphaFoldDB" id="A0A8C2R5E3"/>
<name>A0A8C2R5E3_CAPHI</name>
<reference evidence="2" key="2">
    <citation type="submission" date="2025-08" db="UniProtKB">
        <authorList>
            <consortium name="Ensembl"/>
        </authorList>
    </citation>
    <scope>IDENTIFICATION</scope>
</reference>
<proteinExistence type="predicted"/>
<evidence type="ECO:0000313" key="2">
    <source>
        <dbReference type="Ensembl" id="ENSCHIP00010023702.1"/>
    </source>
</evidence>
<organism evidence="2">
    <name type="scientific">Capra hircus</name>
    <name type="common">Goat</name>
    <dbReference type="NCBI Taxonomy" id="9925"/>
    <lineage>
        <taxon>Eukaryota</taxon>
        <taxon>Metazoa</taxon>
        <taxon>Chordata</taxon>
        <taxon>Craniata</taxon>
        <taxon>Vertebrata</taxon>
        <taxon>Euteleostomi</taxon>
        <taxon>Mammalia</taxon>
        <taxon>Eutheria</taxon>
        <taxon>Laurasiatheria</taxon>
        <taxon>Artiodactyla</taxon>
        <taxon>Ruminantia</taxon>
        <taxon>Pecora</taxon>
        <taxon>Bovidae</taxon>
        <taxon>Caprinae</taxon>
        <taxon>Capra</taxon>
    </lineage>
</organism>
<accession>A0A8C2R5E3</accession>
<reference evidence="2" key="1">
    <citation type="submission" date="2019-03" db="EMBL/GenBank/DDBJ databases">
        <title>Genome sequencing and reference-guided assembly of Black Bengal Goat (Capra hircus).</title>
        <authorList>
            <person name="Siddiki A.Z."/>
            <person name="Baten A."/>
            <person name="Billah M."/>
            <person name="Alam M.A.U."/>
            <person name="Shawrob K.S.M."/>
            <person name="Saha S."/>
            <person name="Chowdhury M."/>
            <person name="Rahman A.H."/>
            <person name="Stear M."/>
            <person name="Miah G."/>
            <person name="Das G.B."/>
            <person name="Hossain M.M."/>
            <person name="Kumkum M."/>
            <person name="Islam M.S."/>
            <person name="Mollah A.M."/>
            <person name="Ahsan A."/>
            <person name="Tusar F."/>
            <person name="Khan M.K.I."/>
        </authorList>
    </citation>
    <scope>NUCLEOTIDE SEQUENCE [LARGE SCALE GENOMIC DNA]</scope>
</reference>
<protein>
    <submittedName>
        <fullName evidence="2">Uncharacterized protein</fullName>
    </submittedName>
</protein>
<feature type="compositionally biased region" description="Low complexity" evidence="1">
    <location>
        <begin position="1"/>
        <end position="21"/>
    </location>
</feature>
<sequence>MRQLSNAASEELSNAASLVSAGPIPGSSFRPNAFLPLQTASAAPPSSSMKPPSTMLSTAPAGRESPSSCLIMSPPVQHSSAGSRRAKKQRSRAGQSITCTSERLALSSAVGTDTAPPVPSASAMKVSKATTALFSVMTFPVTLKIILSQQESLRQTGKLFKVE</sequence>
<feature type="compositionally biased region" description="Low complexity" evidence="1">
    <location>
        <begin position="39"/>
        <end position="58"/>
    </location>
</feature>
<feature type="compositionally biased region" description="Polar residues" evidence="1">
    <location>
        <begin position="65"/>
        <end position="82"/>
    </location>
</feature>
<feature type="region of interest" description="Disordered" evidence="1">
    <location>
        <begin position="39"/>
        <end position="98"/>
    </location>
</feature>